<protein>
    <submittedName>
        <fullName evidence="1">Str. FM013</fullName>
    </submittedName>
</protein>
<proteinExistence type="predicted"/>
<accession>A0A0G4NWC8</accession>
<dbReference type="Proteomes" id="UP000053732">
    <property type="component" value="Unassembled WGS sequence"/>
</dbReference>
<dbReference type="AlphaFoldDB" id="A0A0G4NWC8"/>
<dbReference type="EMBL" id="HG793135">
    <property type="protein sequence ID" value="CRL18392.1"/>
    <property type="molecule type" value="Genomic_DNA"/>
</dbReference>
<evidence type="ECO:0000313" key="1">
    <source>
        <dbReference type="EMBL" id="CRL18392.1"/>
    </source>
</evidence>
<evidence type="ECO:0000313" key="2">
    <source>
        <dbReference type="Proteomes" id="UP000053732"/>
    </source>
</evidence>
<keyword evidence="2" id="KW-1185">Reference proteome</keyword>
<name>A0A0G4NWC8_PENC3</name>
<reference evidence="1 2" key="1">
    <citation type="journal article" date="2014" name="Nat. Commun.">
        <title>Multiple recent horizontal transfers of a large genomic region in cheese making fungi.</title>
        <authorList>
            <person name="Cheeseman K."/>
            <person name="Ropars J."/>
            <person name="Renault P."/>
            <person name="Dupont J."/>
            <person name="Gouzy J."/>
            <person name="Branca A."/>
            <person name="Abraham A.L."/>
            <person name="Ceppi M."/>
            <person name="Conseiller E."/>
            <person name="Debuchy R."/>
            <person name="Malagnac F."/>
            <person name="Goarin A."/>
            <person name="Silar P."/>
            <person name="Lacoste S."/>
            <person name="Sallet E."/>
            <person name="Bensimon A."/>
            <person name="Giraud T."/>
            <person name="Brygoo Y."/>
        </authorList>
    </citation>
    <scope>NUCLEOTIDE SEQUENCE [LARGE SCALE GENOMIC DNA]</scope>
    <source>
        <strain evidence="2">FM 013</strain>
    </source>
</reference>
<gene>
    <name evidence="1" type="ORF">PCAMFM013_S002g000262</name>
</gene>
<sequence>MCLGMEGSSGKCVRALSLNARAFHQPLVSVPRSK</sequence>
<organism evidence="1 2">
    <name type="scientific">Penicillium camemberti (strain FM 013)</name>
    <dbReference type="NCBI Taxonomy" id="1429867"/>
    <lineage>
        <taxon>Eukaryota</taxon>
        <taxon>Fungi</taxon>
        <taxon>Dikarya</taxon>
        <taxon>Ascomycota</taxon>
        <taxon>Pezizomycotina</taxon>
        <taxon>Eurotiomycetes</taxon>
        <taxon>Eurotiomycetidae</taxon>
        <taxon>Eurotiales</taxon>
        <taxon>Aspergillaceae</taxon>
        <taxon>Penicillium</taxon>
    </lineage>
</organism>